<name>A0A9D1SIC8_9FIRM</name>
<reference evidence="2" key="2">
    <citation type="journal article" date="2021" name="PeerJ">
        <title>Extensive microbial diversity within the chicken gut microbiome revealed by metagenomics and culture.</title>
        <authorList>
            <person name="Gilroy R."/>
            <person name="Ravi A."/>
            <person name="Getino M."/>
            <person name="Pursley I."/>
            <person name="Horton D.L."/>
            <person name="Alikhan N.F."/>
            <person name="Baker D."/>
            <person name="Gharbi K."/>
            <person name="Hall N."/>
            <person name="Watson M."/>
            <person name="Adriaenssens E.M."/>
            <person name="Foster-Nyarko E."/>
            <person name="Jarju S."/>
            <person name="Secka A."/>
            <person name="Antonio M."/>
            <person name="Oren A."/>
            <person name="Chaudhuri R.R."/>
            <person name="La Ragione R."/>
            <person name="Hildebrand F."/>
            <person name="Pallen M.J."/>
        </authorList>
    </citation>
    <scope>NUCLEOTIDE SEQUENCE</scope>
    <source>
        <strain evidence="2">18911</strain>
    </source>
</reference>
<keyword evidence="1" id="KW-0472">Membrane</keyword>
<sequence>MTWFNKQSRLVQIILLLIPGVNWITEILVRWSTYLKKGGTVRLIISIIVTIFGLVFGWIDLVWVLLFKKLLLQ</sequence>
<reference evidence="2" key="1">
    <citation type="submission" date="2020-10" db="EMBL/GenBank/DDBJ databases">
        <authorList>
            <person name="Gilroy R."/>
        </authorList>
    </citation>
    <scope>NUCLEOTIDE SEQUENCE</scope>
    <source>
        <strain evidence="2">18911</strain>
    </source>
</reference>
<keyword evidence="1" id="KW-0812">Transmembrane</keyword>
<proteinExistence type="predicted"/>
<comment type="caution">
    <text evidence="2">The sequence shown here is derived from an EMBL/GenBank/DDBJ whole genome shotgun (WGS) entry which is preliminary data.</text>
</comment>
<feature type="transmembrane region" description="Helical" evidence="1">
    <location>
        <begin position="43"/>
        <end position="67"/>
    </location>
</feature>
<evidence type="ECO:0000256" key="1">
    <source>
        <dbReference type="SAM" id="Phobius"/>
    </source>
</evidence>
<dbReference type="EMBL" id="DVNF01000148">
    <property type="protein sequence ID" value="HIU60727.1"/>
    <property type="molecule type" value="Genomic_DNA"/>
</dbReference>
<accession>A0A9D1SIC8</accession>
<gene>
    <name evidence="2" type="ORF">IAB05_04995</name>
</gene>
<organism evidence="2 3">
    <name type="scientific">Candidatus Stercoripulliclostridium merdigallinarum</name>
    <dbReference type="NCBI Taxonomy" id="2840951"/>
    <lineage>
        <taxon>Bacteria</taxon>
        <taxon>Bacillati</taxon>
        <taxon>Bacillota</taxon>
        <taxon>Clostridia</taxon>
        <taxon>Eubacteriales</taxon>
        <taxon>Candidatus Stercoripulliclostridium</taxon>
    </lineage>
</organism>
<dbReference type="Proteomes" id="UP000824094">
    <property type="component" value="Unassembled WGS sequence"/>
</dbReference>
<keyword evidence="1" id="KW-1133">Transmembrane helix</keyword>
<evidence type="ECO:0000313" key="2">
    <source>
        <dbReference type="EMBL" id="HIU60727.1"/>
    </source>
</evidence>
<evidence type="ECO:0000313" key="3">
    <source>
        <dbReference type="Proteomes" id="UP000824094"/>
    </source>
</evidence>
<feature type="transmembrane region" description="Helical" evidence="1">
    <location>
        <begin position="12"/>
        <end position="31"/>
    </location>
</feature>
<dbReference type="AlphaFoldDB" id="A0A9D1SIC8"/>
<protein>
    <submittedName>
        <fullName evidence="2">Uncharacterized protein</fullName>
    </submittedName>
</protein>